<proteinExistence type="predicted"/>
<reference evidence="1" key="1">
    <citation type="submission" date="2019-01" db="EMBL/GenBank/DDBJ databases">
        <title>Salmonella strain 1423 plasmid sequences.</title>
        <authorList>
            <person name="Chen K."/>
            <person name="Chen S."/>
        </authorList>
    </citation>
    <scope>NUCLEOTIDE SEQUENCE</scope>
    <source>
        <strain evidence="1">Sa1423</strain>
        <plasmid evidence="1">pSa1423-160k</plasmid>
    </source>
</reference>
<gene>
    <name evidence="1" type="ORF">NNIBIDOC_00234</name>
</gene>
<keyword evidence="1" id="KW-0614">Plasmid</keyword>
<evidence type="ECO:0000313" key="1">
    <source>
        <dbReference type="EMBL" id="QBM91560.1"/>
    </source>
</evidence>
<dbReference type="AlphaFoldDB" id="A0A482ETT6"/>
<accession>A0A482ETT6</accession>
<sequence length="59" mass="6602">MAATEAEARSFLPTDPHFAARFKPDAWTFLTYQPPLNELRGGAALMNLSISQKSDNDKY</sequence>
<geneLocation type="plasmid" evidence="1">
    <name>pSa1423-160k</name>
</geneLocation>
<protein>
    <submittedName>
        <fullName evidence="1">Uncharacterized protein</fullName>
    </submittedName>
</protein>
<dbReference type="EMBL" id="MK356558">
    <property type="protein sequence ID" value="QBM91560.1"/>
    <property type="molecule type" value="Genomic_DNA"/>
</dbReference>
<name>A0A482ETT6_SALSP</name>
<organism evidence="1">
    <name type="scientific">Salmonella sp</name>
    <dbReference type="NCBI Taxonomy" id="599"/>
    <lineage>
        <taxon>Bacteria</taxon>
        <taxon>Pseudomonadati</taxon>
        <taxon>Pseudomonadota</taxon>
        <taxon>Gammaproteobacteria</taxon>
        <taxon>Enterobacterales</taxon>
        <taxon>Enterobacteriaceae</taxon>
        <taxon>Salmonella</taxon>
    </lineage>
</organism>